<sequence length="265" mass="28630">MKVNGKVIVVTGGGNGMGRQITLQLLEKGAHVAAVDVNMKGLEETRDLAGNDRNLTLHQVDITDKEQVQNLVAKVIRAHGVVDGIINNAGIIQPFINVSDVSDEIIDRIMNVNFYGTLYMVRAFLPELLKRPEAHVLNVSSMGGFFPVPGQSIYGASKAAVKLMTEGMAAELKDTNVSVSVVIPGGIATDIKKNSNIVSDTSKDEKTKENSKIILTPEKAASLIIETMEKNLTIAYIGKDSKLMNGLYKLSPKFAGYLIGKVLQH</sequence>
<feature type="domain" description="Ketoreductase" evidence="4">
    <location>
        <begin position="6"/>
        <end position="191"/>
    </location>
</feature>
<gene>
    <name evidence="5" type="ORF">KHM83_14400</name>
</gene>
<evidence type="ECO:0000259" key="4">
    <source>
        <dbReference type="SMART" id="SM00822"/>
    </source>
</evidence>
<dbReference type="PRINTS" id="PR00080">
    <property type="entry name" value="SDRFAMILY"/>
</dbReference>
<dbReference type="SUPFAM" id="SSF51735">
    <property type="entry name" value="NAD(P)-binding Rossmann-fold domains"/>
    <property type="match status" value="1"/>
</dbReference>
<evidence type="ECO:0000256" key="2">
    <source>
        <dbReference type="ARBA" id="ARBA00023002"/>
    </source>
</evidence>
<comment type="similarity">
    <text evidence="1 3">Belongs to the short-chain dehydrogenases/reductases (SDR) family.</text>
</comment>
<dbReference type="Gene3D" id="3.40.50.720">
    <property type="entry name" value="NAD(P)-binding Rossmann-like Domain"/>
    <property type="match status" value="1"/>
</dbReference>
<organism evidence="5 6">
    <name type="scientific">Fusibacter paucivorans</name>
    <dbReference type="NCBI Taxonomy" id="76009"/>
    <lineage>
        <taxon>Bacteria</taxon>
        <taxon>Bacillati</taxon>
        <taxon>Bacillota</taxon>
        <taxon>Clostridia</taxon>
        <taxon>Eubacteriales</taxon>
        <taxon>Eubacteriales Family XII. Incertae Sedis</taxon>
        <taxon>Fusibacter</taxon>
    </lineage>
</organism>
<dbReference type="SMART" id="SM00822">
    <property type="entry name" value="PKS_KR"/>
    <property type="match status" value="1"/>
</dbReference>
<dbReference type="InterPro" id="IPR020904">
    <property type="entry name" value="Sc_DH/Rdtase_CS"/>
</dbReference>
<dbReference type="InterPro" id="IPR002347">
    <property type="entry name" value="SDR_fam"/>
</dbReference>
<dbReference type="InterPro" id="IPR036291">
    <property type="entry name" value="NAD(P)-bd_dom_sf"/>
</dbReference>
<protein>
    <submittedName>
        <fullName evidence="5">SDR family oxidoreductase</fullName>
    </submittedName>
</protein>
<reference evidence="5 6" key="1">
    <citation type="submission" date="2021-05" db="EMBL/GenBank/DDBJ databases">
        <title>Fusibacter ferrireducens sp. nov., an anaerobic, sulfur- and Fe-reducing bacterium isolated from the mangrove sediment.</title>
        <authorList>
            <person name="Qiu D."/>
        </authorList>
    </citation>
    <scope>NUCLEOTIDE SEQUENCE [LARGE SCALE GENOMIC DNA]</scope>
    <source>
        <strain evidence="5 6">DSM 12116</strain>
    </source>
</reference>
<dbReference type="CDD" id="cd05233">
    <property type="entry name" value="SDR_c"/>
    <property type="match status" value="1"/>
</dbReference>
<keyword evidence="6" id="KW-1185">Reference proteome</keyword>
<dbReference type="PANTHER" id="PTHR43391">
    <property type="entry name" value="RETINOL DEHYDROGENASE-RELATED"/>
    <property type="match status" value="1"/>
</dbReference>
<dbReference type="RefSeq" id="WP_213237730.1">
    <property type="nucleotide sequence ID" value="NZ_JAHBCL010000026.1"/>
</dbReference>
<dbReference type="PROSITE" id="PS00061">
    <property type="entry name" value="ADH_SHORT"/>
    <property type="match status" value="1"/>
</dbReference>
<dbReference type="PRINTS" id="PR00081">
    <property type="entry name" value="GDHRDH"/>
</dbReference>
<evidence type="ECO:0000313" key="5">
    <source>
        <dbReference type="EMBL" id="MBS7527872.1"/>
    </source>
</evidence>
<accession>A0ABS5PSM4</accession>
<dbReference type="Proteomes" id="UP000746471">
    <property type="component" value="Unassembled WGS sequence"/>
</dbReference>
<evidence type="ECO:0000256" key="3">
    <source>
        <dbReference type="RuleBase" id="RU000363"/>
    </source>
</evidence>
<comment type="caution">
    <text evidence="5">The sequence shown here is derived from an EMBL/GenBank/DDBJ whole genome shotgun (WGS) entry which is preliminary data.</text>
</comment>
<keyword evidence="2" id="KW-0560">Oxidoreductase</keyword>
<evidence type="ECO:0000313" key="6">
    <source>
        <dbReference type="Proteomes" id="UP000746471"/>
    </source>
</evidence>
<proteinExistence type="inferred from homology"/>
<name>A0ABS5PSM4_9FIRM</name>
<dbReference type="InterPro" id="IPR057326">
    <property type="entry name" value="KR_dom"/>
</dbReference>
<dbReference type="PANTHER" id="PTHR43391:SF82">
    <property type="entry name" value="OXIDOREDUCTASE SADH-RELATED"/>
    <property type="match status" value="1"/>
</dbReference>
<dbReference type="Pfam" id="PF00106">
    <property type="entry name" value="adh_short"/>
    <property type="match status" value="1"/>
</dbReference>
<dbReference type="EMBL" id="JAHBCL010000026">
    <property type="protein sequence ID" value="MBS7527872.1"/>
    <property type="molecule type" value="Genomic_DNA"/>
</dbReference>
<evidence type="ECO:0000256" key="1">
    <source>
        <dbReference type="ARBA" id="ARBA00006484"/>
    </source>
</evidence>